<protein>
    <submittedName>
        <fullName evidence="1">Uncharacterized protein</fullName>
    </submittedName>
</protein>
<evidence type="ECO:0000313" key="1">
    <source>
        <dbReference type="EMBL" id="GAF45678.1"/>
    </source>
</evidence>
<evidence type="ECO:0000313" key="2">
    <source>
        <dbReference type="Proteomes" id="UP000019491"/>
    </source>
</evidence>
<keyword evidence="2" id="KW-1185">Reference proteome</keyword>
<dbReference type="Proteomes" id="UP000019491">
    <property type="component" value="Unassembled WGS sequence"/>
</dbReference>
<name>X0PRY4_RHOWR</name>
<accession>X0PRY4</accession>
<dbReference type="AlphaFoldDB" id="X0PRY4"/>
<gene>
    <name evidence="1" type="ORF">RW1_025_00040</name>
</gene>
<reference evidence="1 2" key="1">
    <citation type="submission" date="2014-02" db="EMBL/GenBank/DDBJ databases">
        <title>Whole genome shotgun sequence of Rhodococcus wratislaviensis NBRC 100605.</title>
        <authorList>
            <person name="Hosoyama A."/>
            <person name="Tsuchikane K."/>
            <person name="Yoshida I."/>
            <person name="Ohji S."/>
            <person name="Ichikawa N."/>
            <person name="Yamazoe A."/>
            <person name="Fujita N."/>
        </authorList>
    </citation>
    <scope>NUCLEOTIDE SEQUENCE [LARGE SCALE GENOMIC DNA]</scope>
    <source>
        <strain evidence="1 2">NBRC 100605</strain>
    </source>
</reference>
<dbReference type="EMBL" id="BAWF01000025">
    <property type="protein sequence ID" value="GAF45678.1"/>
    <property type="molecule type" value="Genomic_DNA"/>
</dbReference>
<proteinExistence type="predicted"/>
<organism evidence="1 2">
    <name type="scientific">Rhodococcus wratislaviensis NBRC 100605</name>
    <dbReference type="NCBI Taxonomy" id="1219028"/>
    <lineage>
        <taxon>Bacteria</taxon>
        <taxon>Bacillati</taxon>
        <taxon>Actinomycetota</taxon>
        <taxon>Actinomycetes</taxon>
        <taxon>Mycobacteriales</taxon>
        <taxon>Nocardiaceae</taxon>
        <taxon>Rhodococcus</taxon>
    </lineage>
</organism>
<sequence length="79" mass="8493">MRGKRPMRVGLGVRIDLLACACGVAVADDLAVLLNHPVLDRVTTCPHHGLLSLGEDTTTAVMREHCDKKRAPGSTGYVR</sequence>
<comment type="caution">
    <text evidence="1">The sequence shown here is derived from an EMBL/GenBank/DDBJ whole genome shotgun (WGS) entry which is preliminary data.</text>
</comment>